<dbReference type="SUPFAM" id="SSF81321">
    <property type="entry name" value="Family A G protein-coupled receptor-like"/>
    <property type="match status" value="2"/>
</dbReference>
<feature type="transmembrane region" description="Helical" evidence="12">
    <location>
        <begin position="492"/>
        <end position="512"/>
    </location>
</feature>
<evidence type="ECO:0000259" key="13">
    <source>
        <dbReference type="PROSITE" id="PS50262"/>
    </source>
</evidence>
<feature type="transmembrane region" description="Helical" evidence="12">
    <location>
        <begin position="242"/>
        <end position="262"/>
    </location>
</feature>
<accession>A0A3M6UW16</accession>
<dbReference type="PANTHER" id="PTHR24246:SF27">
    <property type="entry name" value="ADENOSINE RECEPTOR, ISOFORM A"/>
    <property type="match status" value="1"/>
</dbReference>
<keyword evidence="8" id="KW-0325">Glycoprotein</keyword>
<keyword evidence="4 12" id="KW-1133">Transmembrane helix</keyword>
<keyword evidence="15" id="KW-1185">Reference proteome</keyword>
<evidence type="ECO:0000256" key="7">
    <source>
        <dbReference type="ARBA" id="ARBA00023170"/>
    </source>
</evidence>
<dbReference type="PRINTS" id="PR00237">
    <property type="entry name" value="GPCRRHODOPSN"/>
</dbReference>
<dbReference type="Pfam" id="PF00001">
    <property type="entry name" value="7tm_1"/>
    <property type="match status" value="2"/>
</dbReference>
<dbReference type="CDD" id="cd00637">
    <property type="entry name" value="7tm_classA_rhodopsin-like"/>
    <property type="match status" value="2"/>
</dbReference>
<feature type="transmembrane region" description="Helical" evidence="12">
    <location>
        <begin position="38"/>
        <end position="62"/>
    </location>
</feature>
<feature type="transmembrane region" description="Helical" evidence="12">
    <location>
        <begin position="158"/>
        <end position="176"/>
    </location>
</feature>
<feature type="transmembrane region" description="Helical" evidence="12">
    <location>
        <begin position="379"/>
        <end position="400"/>
    </location>
</feature>
<evidence type="ECO:0000256" key="9">
    <source>
        <dbReference type="ARBA" id="ARBA00023224"/>
    </source>
</evidence>
<evidence type="ECO:0000313" key="15">
    <source>
        <dbReference type="Proteomes" id="UP000275408"/>
    </source>
</evidence>
<evidence type="ECO:0000256" key="8">
    <source>
        <dbReference type="ARBA" id="ARBA00023180"/>
    </source>
</evidence>
<keyword evidence="3 10" id="KW-0812">Transmembrane</keyword>
<comment type="similarity">
    <text evidence="10">Belongs to the G-protein coupled receptor 1 family.</text>
</comment>
<name>A0A3M6UW16_POCDA</name>
<dbReference type="PROSITE" id="PS50262">
    <property type="entry name" value="G_PROTEIN_RECEP_F1_2"/>
    <property type="match status" value="2"/>
</dbReference>
<feature type="transmembrane region" description="Helical" evidence="12">
    <location>
        <begin position="412"/>
        <end position="433"/>
    </location>
</feature>
<dbReference type="GO" id="GO:0004930">
    <property type="term" value="F:G protein-coupled receptor activity"/>
    <property type="evidence" value="ECO:0007669"/>
    <property type="project" value="UniProtKB-KW"/>
</dbReference>
<feature type="transmembrane region" description="Helical" evidence="12">
    <location>
        <begin position="453"/>
        <end position="472"/>
    </location>
</feature>
<feature type="transmembrane region" description="Helical" evidence="12">
    <location>
        <begin position="74"/>
        <end position="92"/>
    </location>
</feature>
<dbReference type="InterPro" id="IPR017452">
    <property type="entry name" value="GPCR_Rhodpsn_7TM"/>
</dbReference>
<feature type="transmembrane region" description="Helical" evidence="12">
    <location>
        <begin position="518"/>
        <end position="540"/>
    </location>
</feature>
<feature type="domain" description="G-protein coupled receptors family 1 profile" evidence="13">
    <location>
        <begin position="54"/>
        <end position="296"/>
    </location>
</feature>
<keyword evidence="2" id="KW-1003">Cell membrane</keyword>
<dbReference type="Proteomes" id="UP000275408">
    <property type="component" value="Unassembled WGS sequence"/>
</dbReference>
<organism evidence="14 15">
    <name type="scientific">Pocillopora damicornis</name>
    <name type="common">Cauliflower coral</name>
    <name type="synonym">Millepora damicornis</name>
    <dbReference type="NCBI Taxonomy" id="46731"/>
    <lineage>
        <taxon>Eukaryota</taxon>
        <taxon>Metazoa</taxon>
        <taxon>Cnidaria</taxon>
        <taxon>Anthozoa</taxon>
        <taxon>Hexacorallia</taxon>
        <taxon>Scleractinia</taxon>
        <taxon>Astrocoeniina</taxon>
        <taxon>Pocilloporidae</taxon>
        <taxon>Pocillopora</taxon>
    </lineage>
</organism>
<dbReference type="InterPro" id="IPR000276">
    <property type="entry name" value="GPCR_Rhodpsn"/>
</dbReference>
<evidence type="ECO:0000256" key="10">
    <source>
        <dbReference type="RuleBase" id="RU000688"/>
    </source>
</evidence>
<feature type="transmembrane region" description="Helical" evidence="12">
    <location>
        <begin position="570"/>
        <end position="595"/>
    </location>
</feature>
<evidence type="ECO:0000256" key="3">
    <source>
        <dbReference type="ARBA" id="ARBA00022692"/>
    </source>
</evidence>
<evidence type="ECO:0000313" key="14">
    <source>
        <dbReference type="EMBL" id="RMX57789.1"/>
    </source>
</evidence>
<dbReference type="EMBL" id="RCHS01000611">
    <property type="protein sequence ID" value="RMX57789.1"/>
    <property type="molecule type" value="Genomic_DNA"/>
</dbReference>
<evidence type="ECO:0000256" key="6">
    <source>
        <dbReference type="ARBA" id="ARBA00023136"/>
    </source>
</evidence>
<dbReference type="GO" id="GO:0005886">
    <property type="term" value="C:plasma membrane"/>
    <property type="evidence" value="ECO:0007669"/>
    <property type="project" value="UniProtKB-SubCell"/>
</dbReference>
<comment type="subcellular location">
    <subcellularLocation>
        <location evidence="1">Cell membrane</location>
        <topology evidence="1">Multi-pass membrane protein</topology>
    </subcellularLocation>
</comment>
<feature type="domain" description="G-protein coupled receptors family 1 profile" evidence="13">
    <location>
        <begin position="390"/>
        <end position="628"/>
    </location>
</feature>
<dbReference type="OrthoDB" id="5969850at2759"/>
<feature type="transmembrane region" description="Helical" evidence="12">
    <location>
        <begin position="112"/>
        <end position="137"/>
    </location>
</feature>
<keyword evidence="5 10" id="KW-0297">G-protein coupled receptor</keyword>
<dbReference type="PROSITE" id="PS00237">
    <property type="entry name" value="G_PROTEIN_RECEP_F1_1"/>
    <property type="match status" value="1"/>
</dbReference>
<sequence length="708" mass="80653">MTRNDIVQLLRFSASYFYKMVFQSNYCQDHWAPFATSITTSVVAAILTLVTVPGNLLICWAVIRNPTGELKTSFNYLVVNLAISDLIIGLITDPVFVDFHVKEALMVKELLSVQWVVHVSYFFTSTVSVLSIVALAVNRYQAVRSYRLHRAQHSISRTIKVSVSLWILSLSLPLLYRVVGFFRLAFIFANAAIVVTSIVLVFVYFRVCHFLKRHRKTSAHIQSSELEREKQVQREQKATNSLLMIAVAFILCSFPSCVMVYIINLCHTCNCVLIHWLRDLQFLFILINSASNQFLYAFRMRSFKRAFMTISAIAWLVDKFGRQELSLNYPTPQQSQSDSTPSQELKLDIFSHCVIMVFQSDLCDHYWAPFATSVTTTTVSAILSIITVPGNLLICWAVLWNPTKNLKTPFNYLVLNLAIADLLVGTVTEPVFVGYHASEALKRPVLGLRWVVYVSYFMSSTASVLSILALAVNRYKVATSNRIVRGKASSTIVTSVVLWMCSLSLPLLYLAVGFYLLAFIFANTAVVISIFVLLFVNFSIYRSIRQHEKNTEHIRSNRDRQKYLKREQKITMSFLFIIVSFLACGVPSLVMVYIINLCNSCSCVLIHWFRDLQYLFLLLNSATNQFLYAWRMRSFQTAFLTIPFIRWAGRKLAGNKIDQVTATHTNSVMDESTNKQVGREGNLSAHGEKESQITDLPQRNSIFSKHED</sequence>
<evidence type="ECO:0000256" key="4">
    <source>
        <dbReference type="ARBA" id="ARBA00022989"/>
    </source>
</evidence>
<proteinExistence type="inferred from homology"/>
<keyword evidence="6 12" id="KW-0472">Membrane</keyword>
<dbReference type="PANTHER" id="PTHR24246">
    <property type="entry name" value="OLFACTORY RECEPTOR AND ADENOSINE RECEPTOR"/>
    <property type="match status" value="1"/>
</dbReference>
<reference evidence="14 15" key="1">
    <citation type="journal article" date="2018" name="Sci. Rep.">
        <title>Comparative analysis of the Pocillopora damicornis genome highlights role of immune system in coral evolution.</title>
        <authorList>
            <person name="Cunning R."/>
            <person name="Bay R.A."/>
            <person name="Gillette P."/>
            <person name="Baker A.C."/>
            <person name="Traylor-Knowles N."/>
        </authorList>
    </citation>
    <scope>NUCLEOTIDE SEQUENCE [LARGE SCALE GENOMIC DNA]</scope>
    <source>
        <strain evidence="14">RSMAS</strain>
        <tissue evidence="14">Whole animal</tissue>
    </source>
</reference>
<evidence type="ECO:0000256" key="5">
    <source>
        <dbReference type="ARBA" id="ARBA00023040"/>
    </source>
</evidence>
<feature type="transmembrane region" description="Helical" evidence="12">
    <location>
        <begin position="182"/>
        <end position="205"/>
    </location>
</feature>
<evidence type="ECO:0000256" key="1">
    <source>
        <dbReference type="ARBA" id="ARBA00004651"/>
    </source>
</evidence>
<dbReference type="AlphaFoldDB" id="A0A3M6UW16"/>
<feature type="region of interest" description="Disordered" evidence="11">
    <location>
        <begin position="673"/>
        <end position="708"/>
    </location>
</feature>
<keyword evidence="7 10" id="KW-0675">Receptor</keyword>
<feature type="compositionally biased region" description="Polar residues" evidence="11">
    <location>
        <begin position="693"/>
        <end position="708"/>
    </location>
</feature>
<keyword evidence="9 10" id="KW-0807">Transducer</keyword>
<dbReference type="Gene3D" id="1.20.1070.10">
    <property type="entry name" value="Rhodopsin 7-helix transmembrane proteins"/>
    <property type="match status" value="2"/>
</dbReference>
<evidence type="ECO:0000256" key="2">
    <source>
        <dbReference type="ARBA" id="ARBA00022475"/>
    </source>
</evidence>
<gene>
    <name evidence="14" type="ORF">pdam_00006778</name>
</gene>
<evidence type="ECO:0000256" key="12">
    <source>
        <dbReference type="SAM" id="Phobius"/>
    </source>
</evidence>
<evidence type="ECO:0000256" key="11">
    <source>
        <dbReference type="SAM" id="MobiDB-lite"/>
    </source>
</evidence>
<comment type="caution">
    <text evidence="14">The sequence shown here is derived from an EMBL/GenBank/DDBJ whole genome shotgun (WGS) entry which is preliminary data.</text>
</comment>
<protein>
    <recommendedName>
        <fullName evidence="13">G-protein coupled receptors family 1 profile domain-containing protein</fullName>
    </recommendedName>
</protein>